<dbReference type="Gene3D" id="6.10.140.1320">
    <property type="match status" value="1"/>
</dbReference>
<evidence type="ECO:0000256" key="6">
    <source>
        <dbReference type="SAM" id="Phobius"/>
    </source>
</evidence>
<dbReference type="PROSITE" id="PS51503">
    <property type="entry name" value="HIG1"/>
    <property type="match status" value="1"/>
</dbReference>
<organism evidence="8 9">
    <name type="scientific">Octopus sinensis</name>
    <name type="common">East Asian common octopus</name>
    <dbReference type="NCBI Taxonomy" id="2607531"/>
    <lineage>
        <taxon>Eukaryota</taxon>
        <taxon>Metazoa</taxon>
        <taxon>Spiralia</taxon>
        <taxon>Lophotrochozoa</taxon>
        <taxon>Mollusca</taxon>
        <taxon>Cephalopoda</taxon>
        <taxon>Coleoidea</taxon>
        <taxon>Octopodiformes</taxon>
        <taxon>Octopoda</taxon>
        <taxon>Incirrata</taxon>
        <taxon>Octopodidae</taxon>
        <taxon>Octopus</taxon>
    </lineage>
</organism>
<accession>A0A6P7SCE6</accession>
<dbReference type="KEGG" id="osn:115211017"/>
<keyword evidence="2 6" id="KW-0812">Transmembrane</keyword>
<evidence type="ECO:0000313" key="9">
    <source>
        <dbReference type="RefSeq" id="XP_029635723.1"/>
    </source>
</evidence>
<gene>
    <name evidence="9" type="primary">LOC115211017</name>
</gene>
<comment type="subcellular location">
    <subcellularLocation>
        <location evidence="1">Mitochondrion membrane</location>
    </subcellularLocation>
</comment>
<dbReference type="Proteomes" id="UP000515154">
    <property type="component" value="Linkage group LG4"/>
</dbReference>
<evidence type="ECO:0000256" key="2">
    <source>
        <dbReference type="ARBA" id="ARBA00022692"/>
    </source>
</evidence>
<dbReference type="GO" id="GO:0031966">
    <property type="term" value="C:mitochondrial membrane"/>
    <property type="evidence" value="ECO:0007669"/>
    <property type="project" value="UniProtKB-SubCell"/>
</dbReference>
<feature type="transmembrane region" description="Helical" evidence="6">
    <location>
        <begin position="46"/>
        <end position="65"/>
    </location>
</feature>
<keyword evidence="8" id="KW-1185">Reference proteome</keyword>
<evidence type="ECO:0000256" key="4">
    <source>
        <dbReference type="ARBA" id="ARBA00023128"/>
    </source>
</evidence>
<dbReference type="GO" id="GO:0097250">
    <property type="term" value="P:mitochondrial respirasome assembly"/>
    <property type="evidence" value="ECO:0007669"/>
    <property type="project" value="TreeGrafter"/>
</dbReference>
<dbReference type="PANTHER" id="PTHR12297">
    <property type="entry name" value="HYPOXIA-INDUCBILE GENE 1 HIG1 -RELATED"/>
    <property type="match status" value="1"/>
</dbReference>
<evidence type="ECO:0000259" key="7">
    <source>
        <dbReference type="PROSITE" id="PS51503"/>
    </source>
</evidence>
<dbReference type="PANTHER" id="PTHR12297:SF3">
    <property type="entry name" value="HIG1 DOMAIN FAMILY MEMBER 1A"/>
    <property type="match status" value="1"/>
</dbReference>
<keyword evidence="5 6" id="KW-0472">Membrane</keyword>
<evidence type="ECO:0000256" key="1">
    <source>
        <dbReference type="ARBA" id="ARBA00004325"/>
    </source>
</evidence>
<dbReference type="InterPro" id="IPR007667">
    <property type="entry name" value="Hypoxia_induced_domain"/>
</dbReference>
<reference evidence="9" key="1">
    <citation type="submission" date="2025-08" db="UniProtKB">
        <authorList>
            <consortium name="RefSeq"/>
        </authorList>
    </citation>
    <scope>IDENTIFICATION</scope>
</reference>
<keyword evidence="3 6" id="KW-1133">Transmembrane helix</keyword>
<evidence type="ECO:0000256" key="3">
    <source>
        <dbReference type="ARBA" id="ARBA00022989"/>
    </source>
</evidence>
<keyword evidence="4" id="KW-0496">Mitochondrion</keyword>
<protein>
    <submittedName>
        <fullName evidence="9">HIG1 domain family member 1A, mitochondrial</fullName>
    </submittedName>
</protein>
<sequence length="115" mass="12939">MHQGDKDLFQAEQDQVADCMMAGNNKEIPTFEEDNESKLLRKIREAPFMPVGIAGCIGAVAYGIYNYKNRGKMSTSVYLMHLRVKAQGMVVGALTIGVAINIMQKIWKKKEEEEK</sequence>
<dbReference type="RefSeq" id="XP_029635723.1">
    <property type="nucleotide sequence ID" value="XM_029779863.1"/>
</dbReference>
<dbReference type="AlphaFoldDB" id="A0A6P7SCE6"/>
<feature type="domain" description="HIG1" evidence="7">
    <location>
        <begin position="20"/>
        <end position="112"/>
    </location>
</feature>
<evidence type="ECO:0000256" key="5">
    <source>
        <dbReference type="ARBA" id="ARBA00023136"/>
    </source>
</evidence>
<feature type="transmembrane region" description="Helical" evidence="6">
    <location>
        <begin position="85"/>
        <end position="103"/>
    </location>
</feature>
<name>A0A6P7SCE6_9MOLL</name>
<dbReference type="Pfam" id="PF04588">
    <property type="entry name" value="HIG_1_N"/>
    <property type="match status" value="1"/>
</dbReference>
<dbReference type="InterPro" id="IPR050355">
    <property type="entry name" value="RCF1"/>
</dbReference>
<proteinExistence type="predicted"/>
<evidence type="ECO:0000313" key="8">
    <source>
        <dbReference type="Proteomes" id="UP000515154"/>
    </source>
</evidence>